<sequence>MGANCNQRFRKIVGVEVKSTAMETQKRKFKAKLKRLQRFGNDVVYNEHKELDKRNWTFTYDGDRRYDIETTNASKSFNGVPKKARHLSIMAMDMTNFYNGTQRHYVRLRRKIVRGTCTMNPASPHKGNHKHMVDLPTPRCTCNKIQLWKNAMFAQIVVCNTMRLEPFQFFTKYWSIDKTIAMYGSLTFKPLPNVPYWPPYNDQQFFQT</sequence>
<gene>
    <name evidence="1" type="ORF">Vadar_013661</name>
</gene>
<keyword evidence="2" id="KW-1185">Reference proteome</keyword>
<evidence type="ECO:0000313" key="2">
    <source>
        <dbReference type="Proteomes" id="UP000828048"/>
    </source>
</evidence>
<name>A0ACB7YFM5_9ERIC</name>
<dbReference type="Proteomes" id="UP000828048">
    <property type="component" value="Chromosome 8"/>
</dbReference>
<protein>
    <submittedName>
        <fullName evidence="1">Uncharacterized protein</fullName>
    </submittedName>
</protein>
<dbReference type="EMBL" id="CM037158">
    <property type="protein sequence ID" value="KAH7851580.1"/>
    <property type="molecule type" value="Genomic_DNA"/>
</dbReference>
<reference evidence="1 2" key="1">
    <citation type="journal article" date="2021" name="Hortic Res">
        <title>High-quality reference genome and annotation aids understanding of berry development for evergreen blueberry (Vaccinium darrowii).</title>
        <authorList>
            <person name="Yu J."/>
            <person name="Hulse-Kemp A.M."/>
            <person name="Babiker E."/>
            <person name="Staton M."/>
        </authorList>
    </citation>
    <scope>NUCLEOTIDE SEQUENCE [LARGE SCALE GENOMIC DNA]</scope>
    <source>
        <strain evidence="2">cv. NJ 8807/NJ 8810</strain>
        <tissue evidence="1">Young leaf</tissue>
    </source>
</reference>
<comment type="caution">
    <text evidence="1">The sequence shown here is derived from an EMBL/GenBank/DDBJ whole genome shotgun (WGS) entry which is preliminary data.</text>
</comment>
<accession>A0ACB7YFM5</accession>
<organism evidence="1 2">
    <name type="scientific">Vaccinium darrowii</name>
    <dbReference type="NCBI Taxonomy" id="229202"/>
    <lineage>
        <taxon>Eukaryota</taxon>
        <taxon>Viridiplantae</taxon>
        <taxon>Streptophyta</taxon>
        <taxon>Embryophyta</taxon>
        <taxon>Tracheophyta</taxon>
        <taxon>Spermatophyta</taxon>
        <taxon>Magnoliopsida</taxon>
        <taxon>eudicotyledons</taxon>
        <taxon>Gunneridae</taxon>
        <taxon>Pentapetalae</taxon>
        <taxon>asterids</taxon>
        <taxon>Ericales</taxon>
        <taxon>Ericaceae</taxon>
        <taxon>Vaccinioideae</taxon>
        <taxon>Vaccinieae</taxon>
        <taxon>Vaccinium</taxon>
    </lineage>
</organism>
<evidence type="ECO:0000313" key="1">
    <source>
        <dbReference type="EMBL" id="KAH7851580.1"/>
    </source>
</evidence>
<proteinExistence type="predicted"/>